<evidence type="ECO:0000313" key="1">
    <source>
        <dbReference type="EMBL" id="EPY30728.1"/>
    </source>
</evidence>
<sequence length="193" mass="21867">MDSGDMRKVLKGPNGEFKVDTNTHIIVHCSDGNYMEIPKEQAANCPFIHPPSGQGHHEIEYPAAVLESLVRWVSHYGVDGKCASTLPVPCTYRDMKFILKDDWDDDFYNRKLFSNLTKKVFLVTMNAAEKYKIEGLLDLMATALGCILRSEDRDSLNEIMGIAKGESISEEEINAVEEKHPWVNEATKPRFME</sequence>
<dbReference type="EMBL" id="ATMH01003922">
    <property type="protein sequence ID" value="EPY30728.1"/>
    <property type="molecule type" value="Genomic_DNA"/>
</dbReference>
<dbReference type="EMBL" id="ATMH01001457">
    <property type="protein sequence ID" value="EPY34645.1"/>
    <property type="molecule type" value="Genomic_DNA"/>
</dbReference>
<dbReference type="Gene3D" id="3.30.710.10">
    <property type="entry name" value="Potassium Channel Kv1.1, Chain A"/>
    <property type="match status" value="1"/>
</dbReference>
<accession>S9WFZ6</accession>
<evidence type="ECO:0008006" key="4">
    <source>
        <dbReference type="Google" id="ProtNLM"/>
    </source>
</evidence>
<dbReference type="AlphaFoldDB" id="S9WFZ6"/>
<reference evidence="2" key="2">
    <citation type="submission" date="2013-03" db="EMBL/GenBank/DDBJ databases">
        <authorList>
            <person name="Motta M.C.M."/>
            <person name="Martins A.C.A."/>
            <person name="Preta C.M.C.C."/>
            <person name="Silva R."/>
            <person name="de Souza S.S."/>
            <person name="Klein C.C."/>
            <person name="de Almeida L.G.P."/>
            <person name="Cunha O.L."/>
            <person name="Colabardini A.C."/>
            <person name="Lima B.A."/>
            <person name="Machado C.R."/>
            <person name="Soares C.M.A."/>
            <person name="de Menezes C.B.A."/>
            <person name="Bartolomeu D.C."/>
            <person name="Grisard E.C."/>
            <person name="Fantinatti-Garboggini F."/>
            <person name="Rodrigues-Luiz G.F."/>
            <person name="Wagner G."/>
            <person name="Goldman G.H."/>
            <person name="Fietto J.L.R."/>
            <person name="Ciapina L.P."/>
            <person name="Brocchi M."/>
            <person name="Elias M.C."/>
            <person name="Goldman M.H.S."/>
            <person name="Sagot M.-F."/>
            <person name="Pereira M."/>
            <person name="Stoco P.H."/>
            <person name="Teixeira S.M.R."/>
            <person name="de Mendonca-Neto R.P."/>
            <person name="Maciel T.E.F."/>
            <person name="Mendes T.A.O."/>
            <person name="Urmenyi T.P."/>
            <person name="Teixeira M.M.G."/>
            <person name="de Camargo E.F.P."/>
            <person name="de Sousa W."/>
            <person name="Schenkman S."/>
            <person name="de Vasconcelos A.T.R."/>
        </authorList>
    </citation>
    <scope>NUCLEOTIDE SEQUENCE</scope>
</reference>
<proteinExistence type="predicted"/>
<comment type="caution">
    <text evidence="2">The sequence shown here is derived from an EMBL/GenBank/DDBJ whole genome shotgun (WGS) entry which is preliminary data.</text>
</comment>
<dbReference type="InterPro" id="IPR011333">
    <property type="entry name" value="SKP1/BTB/POZ_sf"/>
</dbReference>
<dbReference type="Proteomes" id="UP000015354">
    <property type="component" value="Unassembled WGS sequence"/>
</dbReference>
<keyword evidence="3" id="KW-1185">Reference proteome</keyword>
<evidence type="ECO:0000313" key="3">
    <source>
        <dbReference type="Proteomes" id="UP000015354"/>
    </source>
</evidence>
<dbReference type="OrthoDB" id="268852at2759"/>
<evidence type="ECO:0000313" key="2">
    <source>
        <dbReference type="EMBL" id="EPY34645.1"/>
    </source>
</evidence>
<reference evidence="2 3" key="1">
    <citation type="journal article" date="2013" name="PLoS ONE">
        <title>Predicting the Proteins of Angomonas deanei, Strigomonas culicis and Their Respective Endosymbionts Reveals New Aspects of the Trypanosomatidae Family.</title>
        <authorList>
            <person name="Motta M.C."/>
            <person name="Martins A.C."/>
            <person name="de Souza S.S."/>
            <person name="Catta-Preta C.M."/>
            <person name="Silva R."/>
            <person name="Klein C.C."/>
            <person name="de Almeida L.G."/>
            <person name="de Lima Cunha O."/>
            <person name="Ciapina L.P."/>
            <person name="Brocchi M."/>
            <person name="Colabardini A.C."/>
            <person name="de Araujo Lima B."/>
            <person name="Machado C.R."/>
            <person name="de Almeida Soares C.M."/>
            <person name="Probst C.M."/>
            <person name="de Menezes C.B."/>
            <person name="Thompson C.E."/>
            <person name="Bartholomeu D.C."/>
            <person name="Gradia D.F."/>
            <person name="Pavoni D.P."/>
            <person name="Grisard E.C."/>
            <person name="Fantinatti-Garboggini F."/>
            <person name="Marchini F.K."/>
            <person name="Rodrigues-Luiz G.F."/>
            <person name="Wagner G."/>
            <person name="Goldman G.H."/>
            <person name="Fietto J.L."/>
            <person name="Elias M.C."/>
            <person name="Goldman M.H."/>
            <person name="Sagot M.F."/>
            <person name="Pereira M."/>
            <person name="Stoco P.H."/>
            <person name="de Mendonca-Neto R.P."/>
            <person name="Teixeira S.M."/>
            <person name="Maciel T.E."/>
            <person name="de Oliveira Mendes T.A."/>
            <person name="Urmenyi T.P."/>
            <person name="de Souza W."/>
            <person name="Schenkman S."/>
            <person name="de Vasconcelos A.T."/>
        </authorList>
    </citation>
    <scope>NUCLEOTIDE SEQUENCE [LARGE SCALE GENOMIC DNA]</scope>
</reference>
<protein>
    <recommendedName>
        <fullName evidence="4">S-phase kinase-associated protein 1</fullName>
    </recommendedName>
</protein>
<gene>
    <name evidence="2" type="ORF">STCU_01457</name>
    <name evidence="1" type="ORF">STCU_03922</name>
</gene>
<organism evidence="2 3">
    <name type="scientific">Strigomonas culicis</name>
    <dbReference type="NCBI Taxonomy" id="28005"/>
    <lineage>
        <taxon>Eukaryota</taxon>
        <taxon>Discoba</taxon>
        <taxon>Euglenozoa</taxon>
        <taxon>Kinetoplastea</taxon>
        <taxon>Metakinetoplastina</taxon>
        <taxon>Trypanosomatida</taxon>
        <taxon>Trypanosomatidae</taxon>
        <taxon>Strigomonadinae</taxon>
        <taxon>Strigomonas</taxon>
    </lineage>
</organism>
<name>S9WFZ6_9TRYP</name>